<accession>A0A8W8J2B5</accession>
<dbReference type="SMART" id="SM00369">
    <property type="entry name" value="LRR_TYP"/>
    <property type="match status" value="3"/>
</dbReference>
<dbReference type="PROSITE" id="PS51450">
    <property type="entry name" value="LRR"/>
    <property type="match status" value="2"/>
</dbReference>
<name>A0A8W8J2B5_MAGGI</name>
<dbReference type="Proteomes" id="UP000005408">
    <property type="component" value="Unassembled WGS sequence"/>
</dbReference>
<evidence type="ECO:0000256" key="1">
    <source>
        <dbReference type="ARBA" id="ARBA00022614"/>
    </source>
</evidence>
<dbReference type="InterPro" id="IPR003591">
    <property type="entry name" value="Leu-rich_rpt_typical-subtyp"/>
</dbReference>
<dbReference type="FunFam" id="3.80.10.10:FF:000082">
    <property type="entry name" value="Leucine-rich repeat-containing 24"/>
    <property type="match status" value="1"/>
</dbReference>
<evidence type="ECO:0000256" key="2">
    <source>
        <dbReference type="ARBA" id="ARBA00022729"/>
    </source>
</evidence>
<organism evidence="5 6">
    <name type="scientific">Magallana gigas</name>
    <name type="common">Pacific oyster</name>
    <name type="synonym">Crassostrea gigas</name>
    <dbReference type="NCBI Taxonomy" id="29159"/>
    <lineage>
        <taxon>Eukaryota</taxon>
        <taxon>Metazoa</taxon>
        <taxon>Spiralia</taxon>
        <taxon>Lophotrochozoa</taxon>
        <taxon>Mollusca</taxon>
        <taxon>Bivalvia</taxon>
        <taxon>Autobranchia</taxon>
        <taxon>Pteriomorphia</taxon>
        <taxon>Ostreida</taxon>
        <taxon>Ostreoidea</taxon>
        <taxon>Ostreidae</taxon>
        <taxon>Magallana</taxon>
    </lineage>
</organism>
<evidence type="ECO:0000313" key="5">
    <source>
        <dbReference type="EnsemblMetazoa" id="G16754.1:cds"/>
    </source>
</evidence>
<dbReference type="PANTHER" id="PTHR24369:SF210">
    <property type="entry name" value="CHAOPTIN-RELATED"/>
    <property type="match status" value="1"/>
</dbReference>
<reference evidence="5" key="1">
    <citation type="submission" date="2022-08" db="UniProtKB">
        <authorList>
            <consortium name="EnsemblMetazoa"/>
        </authorList>
    </citation>
    <scope>IDENTIFICATION</scope>
    <source>
        <strain evidence="5">05x7-T-G4-1.051#20</strain>
    </source>
</reference>
<sequence length="167" mass="18936">MTTVACPAPCTCRPASSCTGTYVDCSYKGLKEVPTGIPKDTCWLVLRNNQISRIDNNTFKGLPQLEILLLYSNQITTIDNNAFAGLSQLNKLELSYNRITRIDNNTFAGLSRLNILCITRLRVNATCSSACVRTVKDVKKKWQDIQSHTKKEEANRYKRMIKHLRHI</sequence>
<dbReference type="InterPro" id="IPR032675">
    <property type="entry name" value="LRR_dom_sf"/>
</dbReference>
<dbReference type="InterPro" id="IPR050541">
    <property type="entry name" value="LRR_TM_domain-containing"/>
</dbReference>
<proteinExistence type="predicted"/>
<evidence type="ECO:0000313" key="6">
    <source>
        <dbReference type="Proteomes" id="UP000005408"/>
    </source>
</evidence>
<dbReference type="GO" id="GO:0005886">
    <property type="term" value="C:plasma membrane"/>
    <property type="evidence" value="ECO:0007669"/>
    <property type="project" value="TreeGrafter"/>
</dbReference>
<keyword evidence="3" id="KW-0677">Repeat</keyword>
<dbReference type="SMART" id="SM00013">
    <property type="entry name" value="LRRNT"/>
    <property type="match status" value="1"/>
</dbReference>
<feature type="domain" description="LRRNT" evidence="4">
    <location>
        <begin position="5"/>
        <end position="43"/>
    </location>
</feature>
<dbReference type="PANTHER" id="PTHR24369">
    <property type="entry name" value="ANTIGEN BSP, PUTATIVE-RELATED"/>
    <property type="match status" value="1"/>
</dbReference>
<dbReference type="EnsemblMetazoa" id="G16754.1">
    <property type="protein sequence ID" value="G16754.1:cds"/>
    <property type="gene ID" value="G16754"/>
</dbReference>
<dbReference type="SUPFAM" id="SSF52058">
    <property type="entry name" value="L domain-like"/>
    <property type="match status" value="1"/>
</dbReference>
<dbReference type="InterPro" id="IPR001611">
    <property type="entry name" value="Leu-rich_rpt"/>
</dbReference>
<keyword evidence="1" id="KW-0433">Leucine-rich repeat</keyword>
<keyword evidence="2" id="KW-0732">Signal</keyword>
<evidence type="ECO:0000256" key="3">
    <source>
        <dbReference type="ARBA" id="ARBA00022737"/>
    </source>
</evidence>
<dbReference type="AlphaFoldDB" id="A0A8W8J2B5"/>
<dbReference type="Pfam" id="PF01462">
    <property type="entry name" value="LRRNT"/>
    <property type="match status" value="1"/>
</dbReference>
<dbReference type="Gene3D" id="3.80.10.10">
    <property type="entry name" value="Ribonuclease Inhibitor"/>
    <property type="match status" value="1"/>
</dbReference>
<evidence type="ECO:0000259" key="4">
    <source>
        <dbReference type="SMART" id="SM00013"/>
    </source>
</evidence>
<dbReference type="Pfam" id="PF13855">
    <property type="entry name" value="LRR_8"/>
    <property type="match status" value="1"/>
</dbReference>
<keyword evidence="6" id="KW-1185">Reference proteome</keyword>
<dbReference type="InterPro" id="IPR000372">
    <property type="entry name" value="LRRNT"/>
</dbReference>
<protein>
    <recommendedName>
        <fullName evidence="4">LRRNT domain-containing protein</fullName>
    </recommendedName>
</protein>